<sequence length="952" mass="105763">MKEDTERRTDPVRFTTARHRKGNHATPKVPKECNESPKTSNPTSEASEMQSPGTKFEHLLSKDDPPGLDPVDKMLHRFQGQSGKGHRSAQNKRRKLDVPQKTQQGRSQDVSHQLRNSFSRMVPRDKRDSSAVTDTSFTDGKGFAHQSELKLQIGGQDLRQATSDGSSRRKEVSTTVPYLQSVRMKGTISKNKNLSIATEFATSSSQFQSNSKPESRTQITARRRLVDSLGPLEPSVEDAVRASGANDDTEVDLLPRHSPRSDSLLNSRPKPSSRPVKMATESANKGTAETSGPVSSRVGGCRVTYARQRSFLDETSIVDNRRPSEIPASTTSGFVQRHRKYGPEILSSHSSHLGDGESSVSGPIRGIHELRQAGDNSRFRSAIELIFEDIEDAYNTTSGRCSSFVQLCEKLLDRQFVRRFLEHGFHERLVGCIDRRLDVVSASFALCACELINSCDTLSHISLISHWSNVLVLSPVLLPMGRDLLSLSQLPTAGLSRSVQMSIKHILPRLSSTISGDEPAFRISPQFVALSSIQSCLVSLNNKGGSIEPISATLSDHLVKLLMPERDETIKFPVSRERFRTLALIFSILESYATVFRAADNDQNYPSLSSLSRLHEILNLSQCNQGRQLRMYYIRAILNLTNNDPNLCNEYATPELVNGLVNIVMSEIRDASDDVSTGEDNSLNTLILVLGVLINMTEKSESARALFLRLTPDSTPLIQTLLERFYERVNLVSEAHTAPTVHRQVAVGYLSILLLTLCFSDEAISQVRRSLDNRGLTVVLSTAGKSSLTVRFVEHHFVESYYPTIENTFSRIIKYNGQDFATEIVDTAGQDEYSILNSKHFIGIHGYIIVYSVASRQSFDMVRVIRDKILNHLGADHVPLVVVGNKSDLKSEQRQVSLDEGRQLGEEFHCAFTEASARLDYNVTKAFDLMIGEIEKSQNPSQPAGGSKCILM</sequence>
<reference evidence="5 6" key="1">
    <citation type="submission" date="2020-01" db="EMBL/GenBank/DDBJ databases">
        <title>Draft genome sequence of Aspergillus udagawae IFM 53868.</title>
        <authorList>
            <person name="Takahashi H."/>
            <person name="Yaguchi T."/>
        </authorList>
    </citation>
    <scope>NUCLEOTIDE SEQUENCE [LARGE SCALE GENOMIC DNA]</scope>
    <source>
        <strain evidence="5 6">IFM 53868</strain>
    </source>
</reference>
<feature type="region of interest" description="Disordered" evidence="3">
    <location>
        <begin position="228"/>
        <end position="298"/>
    </location>
</feature>
<accession>A0ABQ1BDF3</accession>
<dbReference type="InterPro" id="IPR001806">
    <property type="entry name" value="Small_GTPase"/>
</dbReference>
<dbReference type="PRINTS" id="PR00449">
    <property type="entry name" value="RASTRNSFRMNG"/>
</dbReference>
<dbReference type="NCBIfam" id="TIGR00231">
    <property type="entry name" value="small_GTP"/>
    <property type="match status" value="1"/>
</dbReference>
<organism evidence="5 6">
    <name type="scientific">Aspergillus udagawae</name>
    <dbReference type="NCBI Taxonomy" id="91492"/>
    <lineage>
        <taxon>Eukaryota</taxon>
        <taxon>Fungi</taxon>
        <taxon>Dikarya</taxon>
        <taxon>Ascomycota</taxon>
        <taxon>Pezizomycotina</taxon>
        <taxon>Eurotiomycetes</taxon>
        <taxon>Eurotiomycetidae</taxon>
        <taxon>Eurotiales</taxon>
        <taxon>Aspergillaceae</taxon>
        <taxon>Aspergillus</taxon>
        <taxon>Aspergillus subgen. Fumigati</taxon>
    </lineage>
</organism>
<dbReference type="SMART" id="SM00173">
    <property type="entry name" value="RAS"/>
    <property type="match status" value="1"/>
</dbReference>
<feature type="compositionally biased region" description="Basic and acidic residues" evidence="3">
    <location>
        <begin position="55"/>
        <end position="75"/>
    </location>
</feature>
<dbReference type="SMART" id="SM00175">
    <property type="entry name" value="RAB"/>
    <property type="match status" value="1"/>
</dbReference>
<dbReference type="Pfam" id="PF00071">
    <property type="entry name" value="Ras"/>
    <property type="match status" value="1"/>
</dbReference>
<keyword evidence="1" id="KW-0547">Nucleotide-binding</keyword>
<dbReference type="SMART" id="SM00174">
    <property type="entry name" value="RHO"/>
    <property type="match status" value="1"/>
</dbReference>
<dbReference type="Pfam" id="PF07814">
    <property type="entry name" value="WAPL"/>
    <property type="match status" value="1"/>
</dbReference>
<name>A0ABQ1BDF3_9EURO</name>
<feature type="domain" description="Wings apart-like protein C-terminal" evidence="4">
    <location>
        <begin position="364"/>
        <end position="702"/>
    </location>
</feature>
<feature type="compositionally biased region" description="Polar residues" evidence="3">
    <location>
        <begin position="261"/>
        <end position="270"/>
    </location>
</feature>
<dbReference type="Proteomes" id="UP000465266">
    <property type="component" value="Unassembled WGS sequence"/>
</dbReference>
<feature type="compositionally biased region" description="Basic residues" evidence="3">
    <location>
        <begin position="84"/>
        <end position="95"/>
    </location>
</feature>
<dbReference type="InterPro" id="IPR027417">
    <property type="entry name" value="P-loop_NTPase"/>
</dbReference>
<dbReference type="SUPFAM" id="SSF52540">
    <property type="entry name" value="P-loop containing nucleoside triphosphate hydrolases"/>
    <property type="match status" value="1"/>
</dbReference>
<keyword evidence="2" id="KW-0342">GTP-binding</keyword>
<feature type="compositionally biased region" description="Basic and acidic residues" evidence="3">
    <location>
        <begin position="1"/>
        <end position="11"/>
    </location>
</feature>
<dbReference type="PANTHER" id="PTHR24070">
    <property type="entry name" value="RAS, DI-RAS, AND RHEB FAMILY MEMBERS OF SMALL GTPASE SUPERFAMILY"/>
    <property type="match status" value="1"/>
</dbReference>
<evidence type="ECO:0000256" key="2">
    <source>
        <dbReference type="ARBA" id="ARBA00023134"/>
    </source>
</evidence>
<evidence type="ECO:0000313" key="6">
    <source>
        <dbReference type="Proteomes" id="UP000465266"/>
    </source>
</evidence>
<feature type="region of interest" description="Disordered" evidence="3">
    <location>
        <begin position="1"/>
        <end position="175"/>
    </location>
</feature>
<feature type="compositionally biased region" description="Polar residues" evidence="3">
    <location>
        <begin position="100"/>
        <end position="119"/>
    </location>
</feature>
<feature type="compositionally biased region" description="Polar residues" evidence="3">
    <location>
        <begin position="281"/>
        <end position="294"/>
    </location>
</feature>
<dbReference type="InterPro" id="IPR022771">
    <property type="entry name" value="WAPL_C"/>
</dbReference>
<dbReference type="InterPro" id="IPR005225">
    <property type="entry name" value="Small_GTP-bd"/>
</dbReference>
<dbReference type="InterPro" id="IPR016024">
    <property type="entry name" value="ARM-type_fold"/>
</dbReference>
<keyword evidence="6" id="KW-1185">Reference proteome</keyword>
<evidence type="ECO:0000313" key="5">
    <source>
        <dbReference type="EMBL" id="GFF99175.1"/>
    </source>
</evidence>
<comment type="caution">
    <text evidence="5">The sequence shown here is derived from an EMBL/GenBank/DDBJ whole genome shotgun (WGS) entry which is preliminary data.</text>
</comment>
<evidence type="ECO:0000256" key="1">
    <source>
        <dbReference type="ARBA" id="ARBA00022741"/>
    </source>
</evidence>
<evidence type="ECO:0000259" key="4">
    <source>
        <dbReference type="Pfam" id="PF07814"/>
    </source>
</evidence>
<gene>
    <name evidence="5" type="ORF">IFM53868_10159</name>
</gene>
<dbReference type="Gene3D" id="3.40.50.300">
    <property type="entry name" value="P-loop containing nucleotide triphosphate hydrolases"/>
    <property type="match status" value="1"/>
</dbReference>
<dbReference type="PROSITE" id="PS51421">
    <property type="entry name" value="RAS"/>
    <property type="match status" value="1"/>
</dbReference>
<dbReference type="SUPFAM" id="SSF48371">
    <property type="entry name" value="ARM repeat"/>
    <property type="match status" value="1"/>
</dbReference>
<dbReference type="CDD" id="cd04137">
    <property type="entry name" value="RheB"/>
    <property type="match status" value="1"/>
</dbReference>
<dbReference type="PROSITE" id="PS51419">
    <property type="entry name" value="RAB"/>
    <property type="match status" value="1"/>
</dbReference>
<protein>
    <submittedName>
        <fullName evidence="5">GTP-binding protein rhb1</fullName>
    </submittedName>
</protein>
<evidence type="ECO:0000256" key="3">
    <source>
        <dbReference type="SAM" id="MobiDB-lite"/>
    </source>
</evidence>
<feature type="compositionally biased region" description="Polar residues" evidence="3">
    <location>
        <begin position="36"/>
        <end position="53"/>
    </location>
</feature>
<proteinExistence type="predicted"/>
<dbReference type="InterPro" id="IPR020849">
    <property type="entry name" value="Small_GTPase_Ras-type"/>
</dbReference>
<dbReference type="EMBL" id="BLKG01000208">
    <property type="protein sequence ID" value="GFF99175.1"/>
    <property type="molecule type" value="Genomic_DNA"/>
</dbReference>